<name>A0A6A6SYF4_9PLEO</name>
<gene>
    <name evidence="2" type="ORF">K491DRAFT_718744</name>
</gene>
<feature type="chain" id="PRO_5025616594" evidence="1">
    <location>
        <begin position="20"/>
        <end position="120"/>
    </location>
</feature>
<evidence type="ECO:0000313" key="2">
    <source>
        <dbReference type="EMBL" id="KAF2652602.1"/>
    </source>
</evidence>
<sequence>MVFNFFAFACLFAFGACMPQVPDDDTPVHCGTITLLEVENTVTEIVGTKNGLCNVVNDGIGNLTLNGNSQCHTMFMFEDDACESGVAFAPFLPDFFENRTLDPNKGVDDPLRSYIVSIVA</sequence>
<dbReference type="AlphaFoldDB" id="A0A6A6SYF4"/>
<evidence type="ECO:0000256" key="1">
    <source>
        <dbReference type="SAM" id="SignalP"/>
    </source>
</evidence>
<organism evidence="2 3">
    <name type="scientific">Lophiostoma macrostomum CBS 122681</name>
    <dbReference type="NCBI Taxonomy" id="1314788"/>
    <lineage>
        <taxon>Eukaryota</taxon>
        <taxon>Fungi</taxon>
        <taxon>Dikarya</taxon>
        <taxon>Ascomycota</taxon>
        <taxon>Pezizomycotina</taxon>
        <taxon>Dothideomycetes</taxon>
        <taxon>Pleosporomycetidae</taxon>
        <taxon>Pleosporales</taxon>
        <taxon>Lophiostomataceae</taxon>
        <taxon>Lophiostoma</taxon>
    </lineage>
</organism>
<dbReference type="Proteomes" id="UP000799324">
    <property type="component" value="Unassembled WGS sequence"/>
</dbReference>
<protein>
    <submittedName>
        <fullName evidence="2">Uncharacterized protein</fullName>
    </submittedName>
</protein>
<proteinExistence type="predicted"/>
<dbReference type="EMBL" id="MU004397">
    <property type="protein sequence ID" value="KAF2652602.1"/>
    <property type="molecule type" value="Genomic_DNA"/>
</dbReference>
<feature type="signal peptide" evidence="1">
    <location>
        <begin position="1"/>
        <end position="19"/>
    </location>
</feature>
<keyword evidence="3" id="KW-1185">Reference proteome</keyword>
<evidence type="ECO:0000313" key="3">
    <source>
        <dbReference type="Proteomes" id="UP000799324"/>
    </source>
</evidence>
<reference evidence="2" key="1">
    <citation type="journal article" date="2020" name="Stud. Mycol.">
        <title>101 Dothideomycetes genomes: a test case for predicting lifestyles and emergence of pathogens.</title>
        <authorList>
            <person name="Haridas S."/>
            <person name="Albert R."/>
            <person name="Binder M."/>
            <person name="Bloem J."/>
            <person name="Labutti K."/>
            <person name="Salamov A."/>
            <person name="Andreopoulos B."/>
            <person name="Baker S."/>
            <person name="Barry K."/>
            <person name="Bills G."/>
            <person name="Bluhm B."/>
            <person name="Cannon C."/>
            <person name="Castanera R."/>
            <person name="Culley D."/>
            <person name="Daum C."/>
            <person name="Ezra D."/>
            <person name="Gonzalez J."/>
            <person name="Henrissat B."/>
            <person name="Kuo A."/>
            <person name="Liang C."/>
            <person name="Lipzen A."/>
            <person name="Lutzoni F."/>
            <person name="Magnuson J."/>
            <person name="Mondo S."/>
            <person name="Nolan M."/>
            <person name="Ohm R."/>
            <person name="Pangilinan J."/>
            <person name="Park H.-J."/>
            <person name="Ramirez L."/>
            <person name="Alfaro M."/>
            <person name="Sun H."/>
            <person name="Tritt A."/>
            <person name="Yoshinaga Y."/>
            <person name="Zwiers L.-H."/>
            <person name="Turgeon B."/>
            <person name="Goodwin S."/>
            <person name="Spatafora J."/>
            <person name="Crous P."/>
            <person name="Grigoriev I."/>
        </authorList>
    </citation>
    <scope>NUCLEOTIDE SEQUENCE</scope>
    <source>
        <strain evidence="2">CBS 122681</strain>
    </source>
</reference>
<accession>A0A6A6SYF4</accession>
<keyword evidence="1" id="KW-0732">Signal</keyword>